<evidence type="ECO:0000313" key="2">
    <source>
        <dbReference type="Proteomes" id="UP001156856"/>
    </source>
</evidence>
<organism evidence="1 2">
    <name type="scientific">Methylobacterium oxalidis</name>
    <dbReference type="NCBI Taxonomy" id="944322"/>
    <lineage>
        <taxon>Bacteria</taxon>
        <taxon>Pseudomonadati</taxon>
        <taxon>Pseudomonadota</taxon>
        <taxon>Alphaproteobacteria</taxon>
        <taxon>Hyphomicrobiales</taxon>
        <taxon>Methylobacteriaceae</taxon>
        <taxon>Methylobacterium</taxon>
    </lineage>
</organism>
<evidence type="ECO:0000313" key="1">
    <source>
        <dbReference type="EMBL" id="GLS65139.1"/>
    </source>
</evidence>
<name>A0ABQ6DLZ9_9HYPH</name>
<sequence length="61" mass="6661">MLDDVRGTRFVGDWTGPLGQALLERLPHPAEKSAPPRLDFRREQAQGGDITSRFRTVGAGG</sequence>
<gene>
    <name evidence="1" type="ORF">GCM10007888_35210</name>
</gene>
<accession>A0ABQ6DLZ9</accession>
<protein>
    <submittedName>
        <fullName evidence="1">Uncharacterized protein</fullName>
    </submittedName>
</protein>
<reference evidence="2" key="1">
    <citation type="journal article" date="2019" name="Int. J. Syst. Evol. Microbiol.">
        <title>The Global Catalogue of Microorganisms (GCM) 10K type strain sequencing project: providing services to taxonomists for standard genome sequencing and annotation.</title>
        <authorList>
            <consortium name="The Broad Institute Genomics Platform"/>
            <consortium name="The Broad Institute Genome Sequencing Center for Infectious Disease"/>
            <person name="Wu L."/>
            <person name="Ma J."/>
        </authorList>
    </citation>
    <scope>NUCLEOTIDE SEQUENCE [LARGE SCALE GENOMIC DNA]</scope>
    <source>
        <strain evidence="2">NBRC 107715</strain>
    </source>
</reference>
<proteinExistence type="predicted"/>
<keyword evidence="2" id="KW-1185">Reference proteome</keyword>
<dbReference type="Proteomes" id="UP001156856">
    <property type="component" value="Unassembled WGS sequence"/>
</dbReference>
<dbReference type="EMBL" id="BSPK01000062">
    <property type="protein sequence ID" value="GLS65139.1"/>
    <property type="molecule type" value="Genomic_DNA"/>
</dbReference>
<comment type="caution">
    <text evidence="1">The sequence shown here is derived from an EMBL/GenBank/DDBJ whole genome shotgun (WGS) entry which is preliminary data.</text>
</comment>